<protein>
    <recommendedName>
        <fullName evidence="5">Isopeptide-forming domain-containing fimbrial protein</fullName>
    </recommendedName>
</protein>
<feature type="compositionally biased region" description="Basic and acidic residues" evidence="1">
    <location>
        <begin position="332"/>
        <end position="344"/>
    </location>
</feature>
<dbReference type="RefSeq" id="WP_101549257.1">
    <property type="nucleotide sequence ID" value="NZ_DBFNFR010000131.1"/>
</dbReference>
<organism evidence="3 4">
    <name type="scientific">Anaerotruncus massiliensis</name>
    <name type="common">ex Liu et al. 2021</name>
    <dbReference type="NCBI Taxonomy" id="2321404"/>
    <lineage>
        <taxon>Bacteria</taxon>
        <taxon>Bacillati</taxon>
        <taxon>Bacillota</taxon>
        <taxon>Clostridia</taxon>
        <taxon>Eubacteriales</taxon>
        <taxon>Oscillospiraceae</taxon>
        <taxon>Anaerotruncus</taxon>
    </lineage>
</organism>
<evidence type="ECO:0000256" key="1">
    <source>
        <dbReference type="SAM" id="MobiDB-lite"/>
    </source>
</evidence>
<name>A0A498CLE9_9FIRM</name>
<reference evidence="3 4" key="1">
    <citation type="submission" date="2018-10" db="EMBL/GenBank/DDBJ databases">
        <title>Anaerotruncus faecis sp. nov., isolated from human feces.</title>
        <authorList>
            <person name="Wang Y.-J."/>
        </authorList>
    </citation>
    <scope>NUCLEOTIDE SEQUENCE [LARGE SCALE GENOMIC DNA]</scope>
    <source>
        <strain evidence="3 4">22A2-44</strain>
    </source>
</reference>
<keyword evidence="2" id="KW-0732">Signal</keyword>
<evidence type="ECO:0000256" key="2">
    <source>
        <dbReference type="SAM" id="SignalP"/>
    </source>
</evidence>
<comment type="caution">
    <text evidence="3">The sequence shown here is derived from an EMBL/GenBank/DDBJ whole genome shotgun (WGS) entry which is preliminary data.</text>
</comment>
<sequence>MKKVLALLLALACALPLGVAAAAATGDAIPYPNIGLVVESDLCDGDGAVYSAADVIAPDTTVYFPIEEAAVSKLTDKDFFKVKTDKGDDNSKMIQKVSVTEKNFGTGGRIKGRWVAVKIELKQDITDNEYKLTPEVTFTAKEKVTIGGQEYAEGQKFSIKFKFFMGNTTENADQDYMAGDGGVVLEPNKNEDNEITWEDENRTLARLAFESDDDAKKLFPKMTTKWDDQDYADYFADQDAFLFDFIGAPRISSTSRATFEIYNPYYDSDEDALTVDPSDVVIYQVIDGELVDVTPAFSAVETDDGDYVFRSKTRQLGTYVVAEMPIAAAARAERPAEKPVKEAPARPAPTEKAILPSFAKK</sequence>
<evidence type="ECO:0000313" key="4">
    <source>
        <dbReference type="Proteomes" id="UP000276301"/>
    </source>
</evidence>
<evidence type="ECO:0008006" key="5">
    <source>
        <dbReference type="Google" id="ProtNLM"/>
    </source>
</evidence>
<dbReference type="Proteomes" id="UP000276301">
    <property type="component" value="Unassembled WGS sequence"/>
</dbReference>
<feature type="region of interest" description="Disordered" evidence="1">
    <location>
        <begin position="332"/>
        <end position="361"/>
    </location>
</feature>
<proteinExistence type="predicted"/>
<dbReference type="AlphaFoldDB" id="A0A498CLE9"/>
<dbReference type="EMBL" id="RCHT01000013">
    <property type="protein sequence ID" value="RLL10681.1"/>
    <property type="molecule type" value="Genomic_DNA"/>
</dbReference>
<gene>
    <name evidence="3" type="ORF">D4A47_08555</name>
</gene>
<keyword evidence="4" id="KW-1185">Reference proteome</keyword>
<evidence type="ECO:0000313" key="3">
    <source>
        <dbReference type="EMBL" id="RLL10681.1"/>
    </source>
</evidence>
<feature type="signal peptide" evidence="2">
    <location>
        <begin position="1"/>
        <end position="22"/>
    </location>
</feature>
<accession>A0A498CLE9</accession>
<feature type="chain" id="PRO_5019767925" description="Isopeptide-forming domain-containing fimbrial protein" evidence="2">
    <location>
        <begin position="23"/>
        <end position="361"/>
    </location>
</feature>